<evidence type="ECO:0000313" key="1">
    <source>
        <dbReference type="EMBL" id="MXU84201.1"/>
    </source>
</evidence>
<name>A0A6B0U1I9_IXORI</name>
<sequence>MAIATVTEIDWPIALRGLVVCTLVFVCVRLAGGEGNGATFLGSSDFRMHVRTSLYLSEVFVGVDERANRGSPPPCRSGP</sequence>
<reference evidence="1" key="1">
    <citation type="submission" date="2019-12" db="EMBL/GenBank/DDBJ databases">
        <title>An insight into the sialome of adult female Ixodes ricinus ticks feeding for 6 days.</title>
        <authorList>
            <person name="Perner J."/>
            <person name="Ribeiro J.M.C."/>
        </authorList>
    </citation>
    <scope>NUCLEOTIDE SEQUENCE</scope>
    <source>
        <strain evidence="1">Semi-engorged</strain>
        <tissue evidence="1">Salivary glands</tissue>
    </source>
</reference>
<organism evidence="1">
    <name type="scientific">Ixodes ricinus</name>
    <name type="common">Common tick</name>
    <name type="synonym">Acarus ricinus</name>
    <dbReference type="NCBI Taxonomy" id="34613"/>
    <lineage>
        <taxon>Eukaryota</taxon>
        <taxon>Metazoa</taxon>
        <taxon>Ecdysozoa</taxon>
        <taxon>Arthropoda</taxon>
        <taxon>Chelicerata</taxon>
        <taxon>Arachnida</taxon>
        <taxon>Acari</taxon>
        <taxon>Parasitiformes</taxon>
        <taxon>Ixodida</taxon>
        <taxon>Ixodoidea</taxon>
        <taxon>Ixodidae</taxon>
        <taxon>Ixodinae</taxon>
        <taxon>Ixodes</taxon>
    </lineage>
</organism>
<protein>
    <submittedName>
        <fullName evidence="1">Putative secreted protein</fullName>
    </submittedName>
</protein>
<accession>A0A6B0U1I9</accession>
<dbReference type="EMBL" id="GIFC01002118">
    <property type="protein sequence ID" value="MXU84201.1"/>
    <property type="molecule type" value="Transcribed_RNA"/>
</dbReference>
<dbReference type="AlphaFoldDB" id="A0A6B0U1I9"/>
<proteinExistence type="predicted"/>